<feature type="transmembrane region" description="Helical" evidence="2">
    <location>
        <begin position="255"/>
        <end position="276"/>
    </location>
</feature>
<keyword evidence="2" id="KW-1133">Transmembrane helix</keyword>
<protein>
    <submittedName>
        <fullName evidence="4">Uncharacterized protein</fullName>
    </submittedName>
</protein>
<evidence type="ECO:0000256" key="1">
    <source>
        <dbReference type="SAM" id="MobiDB-lite"/>
    </source>
</evidence>
<evidence type="ECO:0000256" key="2">
    <source>
        <dbReference type="SAM" id="Phobius"/>
    </source>
</evidence>
<accession>A0ABY7H924</accession>
<feature type="signal peptide" evidence="3">
    <location>
        <begin position="1"/>
        <end position="23"/>
    </location>
</feature>
<gene>
    <name evidence="4" type="ORF">O0S08_06360</name>
</gene>
<dbReference type="RefSeq" id="WP_269038112.1">
    <property type="nucleotide sequence ID" value="NZ_CP114040.1"/>
</dbReference>
<feature type="transmembrane region" description="Helical" evidence="2">
    <location>
        <begin position="223"/>
        <end position="243"/>
    </location>
</feature>
<keyword evidence="3" id="KW-0732">Signal</keyword>
<feature type="region of interest" description="Disordered" evidence="1">
    <location>
        <begin position="27"/>
        <end position="50"/>
    </location>
</feature>
<dbReference type="EMBL" id="CP114040">
    <property type="protein sequence ID" value="WAS95768.1"/>
    <property type="molecule type" value="Genomic_DNA"/>
</dbReference>
<dbReference type="Proteomes" id="UP001164459">
    <property type="component" value="Chromosome"/>
</dbReference>
<keyword evidence="2" id="KW-0812">Transmembrane</keyword>
<reference evidence="4" key="1">
    <citation type="submission" date="2022-11" db="EMBL/GenBank/DDBJ databases">
        <title>Minimal conservation of predation-associated metabolite biosynthetic gene clusters underscores biosynthetic potential of Myxococcota including descriptions for ten novel species: Archangium lansinium sp. nov., Myxococcus landrumus sp. nov., Nannocystis bai.</title>
        <authorList>
            <person name="Ahearne A."/>
            <person name="Stevens C."/>
            <person name="Dowd S."/>
        </authorList>
    </citation>
    <scope>NUCLEOTIDE SEQUENCE</scope>
    <source>
        <strain evidence="4">Fl3</strain>
    </source>
</reference>
<feature type="chain" id="PRO_5046604966" evidence="3">
    <location>
        <begin position="24"/>
        <end position="288"/>
    </location>
</feature>
<name>A0ABY7H924_9BACT</name>
<keyword evidence="5" id="KW-1185">Reference proteome</keyword>
<keyword evidence="2" id="KW-0472">Membrane</keyword>
<organism evidence="4 5">
    <name type="scientific">Nannocystis punicea</name>
    <dbReference type="NCBI Taxonomy" id="2995304"/>
    <lineage>
        <taxon>Bacteria</taxon>
        <taxon>Pseudomonadati</taxon>
        <taxon>Myxococcota</taxon>
        <taxon>Polyangia</taxon>
        <taxon>Nannocystales</taxon>
        <taxon>Nannocystaceae</taxon>
        <taxon>Nannocystis</taxon>
    </lineage>
</organism>
<evidence type="ECO:0000256" key="3">
    <source>
        <dbReference type="SAM" id="SignalP"/>
    </source>
</evidence>
<proteinExistence type="predicted"/>
<evidence type="ECO:0000313" key="4">
    <source>
        <dbReference type="EMBL" id="WAS95768.1"/>
    </source>
</evidence>
<evidence type="ECO:0000313" key="5">
    <source>
        <dbReference type="Proteomes" id="UP001164459"/>
    </source>
</evidence>
<sequence length="288" mass="30106">MSRRTVAAATIVALALTGAPARAWGQAPPLVEGPAPRPATPSPTADDTVTLRDGTVLHGKIVELRPERGVTITLAEGTRTLAWKEVVSTNFAGATATATEAQARATAGPMPASSTHEVVLEVKDEVPGPSRPRIFIESTRRRGQVHLLEASVPLGGGLGRMGRKDDGGTSRSVCRAPCGRVIDGSAGNAFYFGGDRVTPSRDFSLKGLEGEYVARVRPGRPGFFYAGFGLTVLGALGTVEGALSFGEKNFGDDRTVSGALLGAGLALLAAGVTMIVHGTTRYRLYRRR</sequence>